<reference evidence="1 2" key="1">
    <citation type="submission" date="2023-12" db="EMBL/GenBank/DDBJ databases">
        <title>Baltic Sea Cyanobacteria.</title>
        <authorList>
            <person name="Delbaje E."/>
            <person name="Fewer D.P."/>
            <person name="Shishido T.K."/>
        </authorList>
    </citation>
    <scope>NUCLEOTIDE SEQUENCE [LARGE SCALE GENOMIC DNA]</scope>
    <source>
        <strain evidence="1 2">UHCC 0139</strain>
    </source>
</reference>
<sequence>MSRSAIDTAGGGSGEPGVWVPLWRLRELALPYPAYHQLIASLRVGGDGGDDPLLAELTDASAAALREALEQGHLERALAAHEDLLGHVIELAAARPAVAAVLWQRYGELLGQLAGQVHGRLVPRNGKPVDFSLPERAGDAELCLRMAGILEPTAAQPWAVPDWLPVLEQQLVQHGALAWQQRLRTDADAAGPCLDLFLRLAQLLDPVPAWVDLAWRASLERLIEALPPAGALAEPELELLVARVGRLPVVAEQRGAFEAALLRARFSLELLQQGRVGNGRRATEGSEGLEVLEAEWLEEDEERPGPAPAAALPAVAWRPGTLVVELDPLELQLLQRAEGPAEPLEEALAELRRRHHDSDFWGAAAVEGPEPPDSLELLRRFEREAGFYATTHAPLESLRQWARPALQALLQAQVWSGDGATLKLWQPWGQASQRRQPPGGTALLERLGGGEVVLVGEGPEAVAALQEAHRAGRLFAGAAFGLRCLAVPQSCHPQRPAAGFEHSLEALVAAVEALHRERPFTVLLVGGGAYRLPLVQAIGSRYGVLAVALASPLAAWLGAEAVAEPGR</sequence>
<organism evidence="1 2">
    <name type="scientific">Cyanobium gracile UHCC 0139</name>
    <dbReference type="NCBI Taxonomy" id="3110308"/>
    <lineage>
        <taxon>Bacteria</taxon>
        <taxon>Bacillati</taxon>
        <taxon>Cyanobacteriota</taxon>
        <taxon>Cyanophyceae</taxon>
        <taxon>Synechococcales</taxon>
        <taxon>Prochlorococcaceae</taxon>
        <taxon>Cyanobium</taxon>
    </lineage>
</organism>
<gene>
    <name evidence="1" type="ORF">VB738_13585</name>
</gene>
<name>A0ABU5RX06_9CYAN</name>
<evidence type="ECO:0000313" key="2">
    <source>
        <dbReference type="Proteomes" id="UP001304461"/>
    </source>
</evidence>
<evidence type="ECO:0000313" key="1">
    <source>
        <dbReference type="EMBL" id="MEA5392289.1"/>
    </source>
</evidence>
<comment type="caution">
    <text evidence="1">The sequence shown here is derived from an EMBL/GenBank/DDBJ whole genome shotgun (WGS) entry which is preliminary data.</text>
</comment>
<keyword evidence="2" id="KW-1185">Reference proteome</keyword>
<dbReference type="Proteomes" id="UP001304461">
    <property type="component" value="Unassembled WGS sequence"/>
</dbReference>
<protein>
    <submittedName>
        <fullName evidence="1">Uncharacterized protein</fullName>
    </submittedName>
</protein>
<accession>A0ABU5RX06</accession>
<proteinExistence type="predicted"/>
<dbReference type="EMBL" id="JAYGHX010000009">
    <property type="protein sequence ID" value="MEA5392289.1"/>
    <property type="molecule type" value="Genomic_DNA"/>
</dbReference>
<dbReference type="RefSeq" id="WP_323306245.1">
    <property type="nucleotide sequence ID" value="NZ_JAYGHX010000009.1"/>
</dbReference>